<protein>
    <submittedName>
        <fullName evidence="1">Uncharacterized protein</fullName>
    </submittedName>
</protein>
<keyword evidence="2" id="KW-1185">Reference proteome</keyword>
<dbReference type="Proteomes" id="UP001494588">
    <property type="component" value="Unassembled WGS sequence"/>
</dbReference>
<accession>A0ABU9QD60</accession>
<organism evidence="1 2">
    <name type="scientific">Paraburkholderia sabiae</name>
    <dbReference type="NCBI Taxonomy" id="273251"/>
    <lineage>
        <taxon>Bacteria</taxon>
        <taxon>Pseudomonadati</taxon>
        <taxon>Pseudomonadota</taxon>
        <taxon>Betaproteobacteria</taxon>
        <taxon>Burkholderiales</taxon>
        <taxon>Burkholderiaceae</taxon>
        <taxon>Paraburkholderia</taxon>
    </lineage>
</organism>
<dbReference type="EMBL" id="JAZHGC010000012">
    <property type="protein sequence ID" value="MEM5287347.1"/>
    <property type="molecule type" value="Genomic_DNA"/>
</dbReference>
<evidence type="ECO:0000313" key="1">
    <source>
        <dbReference type="EMBL" id="MEM5287347.1"/>
    </source>
</evidence>
<dbReference type="RefSeq" id="WP_201649149.1">
    <property type="nucleotide sequence ID" value="NZ_CAJHCS010000004.1"/>
</dbReference>
<gene>
    <name evidence="1" type="ORF">V4C55_16600</name>
</gene>
<proteinExistence type="predicted"/>
<sequence>MSLLDELEARAMEAGQTVGMEFHGHLLAYVLTEVGACWVIDGELIDRETAQAILEAATT</sequence>
<reference evidence="1 2" key="1">
    <citation type="submission" date="2024-01" db="EMBL/GenBank/DDBJ databases">
        <title>The diversity of rhizobia nodulating Mimosa spp. in eleven states of Brazil covering several biomes is determined by host plant, location, and edaphic factors.</title>
        <authorList>
            <person name="Rouws L."/>
            <person name="Barauna A."/>
            <person name="Beukes C."/>
            <person name="De Faria S.M."/>
            <person name="Gross E."/>
            <person name="Dos Reis Junior F.B."/>
            <person name="Simon M."/>
            <person name="Maluk M."/>
            <person name="Odee D.W."/>
            <person name="Kenicer G."/>
            <person name="Young J.P.W."/>
            <person name="Reis V.M."/>
            <person name="Zilli J."/>
            <person name="James E.K."/>
        </authorList>
    </citation>
    <scope>NUCLEOTIDE SEQUENCE [LARGE SCALE GENOMIC DNA]</scope>
    <source>
        <strain evidence="1 2">JPY77</strain>
    </source>
</reference>
<evidence type="ECO:0000313" key="2">
    <source>
        <dbReference type="Proteomes" id="UP001494588"/>
    </source>
</evidence>
<comment type="caution">
    <text evidence="1">The sequence shown here is derived from an EMBL/GenBank/DDBJ whole genome shotgun (WGS) entry which is preliminary data.</text>
</comment>
<name>A0ABU9QD60_9BURK</name>